<proteinExistence type="predicted"/>
<dbReference type="EMBL" id="JACHEW010000041">
    <property type="protein sequence ID" value="MBB6018743.1"/>
    <property type="molecule type" value="Genomic_DNA"/>
</dbReference>
<feature type="domain" description="DUF7662" evidence="1">
    <location>
        <begin position="73"/>
        <end position="142"/>
    </location>
</feature>
<evidence type="ECO:0000313" key="4">
    <source>
        <dbReference type="Proteomes" id="UP000313988"/>
    </source>
</evidence>
<reference evidence="2 5" key="2">
    <citation type="submission" date="2020-08" db="EMBL/GenBank/DDBJ databases">
        <title>Genomic Encyclopedia of Type Strains, Phase IV (KMG-IV): sequencing the most valuable type-strain genomes for metagenomic binning, comparative biology and taxonomic classification.</title>
        <authorList>
            <person name="Goeker M."/>
        </authorList>
    </citation>
    <scope>NUCLEOTIDE SEQUENCE [LARGE SCALE GENOMIC DNA]</scope>
    <source>
        <strain evidence="2 5">DSM 12027</strain>
    </source>
</reference>
<name>A0A5C4XLV5_9DEIO</name>
<dbReference type="OrthoDB" id="465980at2"/>
<protein>
    <recommendedName>
        <fullName evidence="1">DUF7662 domain-containing protein</fullName>
    </recommendedName>
</protein>
<evidence type="ECO:0000313" key="5">
    <source>
        <dbReference type="Proteomes" id="UP000629870"/>
    </source>
</evidence>
<reference evidence="3 4" key="1">
    <citation type="submission" date="2019-06" db="EMBL/GenBank/DDBJ databases">
        <title>Genome sequence of Deinococcus radiopugnans ATCC 19172.</title>
        <authorList>
            <person name="Maclea K.S."/>
            <person name="Maynard C.R."/>
        </authorList>
    </citation>
    <scope>NUCLEOTIDE SEQUENCE [LARGE SCALE GENOMIC DNA]</scope>
    <source>
        <strain evidence="3 4">ATCC 19172</strain>
    </source>
</reference>
<dbReference type="Pfam" id="PF24698">
    <property type="entry name" value="DUF7662"/>
    <property type="match status" value="1"/>
</dbReference>
<dbReference type="AlphaFoldDB" id="A0A5C4XLV5"/>
<accession>A0A5C4XLV5</accession>
<dbReference type="InterPro" id="IPR056079">
    <property type="entry name" value="DUF7662"/>
</dbReference>
<sequence>MKSFLEVRLVTDSDVVLNLSLPTGLDAATLLQRLPAFLAEPVSTPEGSISVKDAEAIKAIGKRYAPLAAHLAALPSTTPTVTLSYSEIEKILGADLPATARSTHAPAWWSNTETHSQGKAWLAVDWKTSNINPSAETVEFRRR</sequence>
<evidence type="ECO:0000259" key="1">
    <source>
        <dbReference type="Pfam" id="PF24698"/>
    </source>
</evidence>
<organism evidence="3 4">
    <name type="scientific">Deinococcus radiopugnans ATCC 19172</name>
    <dbReference type="NCBI Taxonomy" id="585398"/>
    <lineage>
        <taxon>Bacteria</taxon>
        <taxon>Thermotogati</taxon>
        <taxon>Deinococcota</taxon>
        <taxon>Deinococci</taxon>
        <taxon>Deinococcales</taxon>
        <taxon>Deinococcaceae</taxon>
        <taxon>Deinococcus</taxon>
    </lineage>
</organism>
<dbReference type="Proteomes" id="UP000629870">
    <property type="component" value="Unassembled WGS sequence"/>
</dbReference>
<gene>
    <name evidence="3" type="ORF">FHR04_19790</name>
    <name evidence="2" type="ORF">HNQ04_004024</name>
</gene>
<evidence type="ECO:0000313" key="3">
    <source>
        <dbReference type="EMBL" id="TNM64382.1"/>
    </source>
</evidence>
<dbReference type="EMBL" id="VDMO01000041">
    <property type="protein sequence ID" value="TNM64382.1"/>
    <property type="molecule type" value="Genomic_DNA"/>
</dbReference>
<comment type="caution">
    <text evidence="3">The sequence shown here is derived from an EMBL/GenBank/DDBJ whole genome shotgun (WGS) entry which is preliminary data.</text>
</comment>
<dbReference type="Proteomes" id="UP000313988">
    <property type="component" value="Unassembled WGS sequence"/>
</dbReference>
<dbReference type="RefSeq" id="WP_139404909.1">
    <property type="nucleotide sequence ID" value="NZ_JACHEW010000041.1"/>
</dbReference>
<keyword evidence="5" id="KW-1185">Reference proteome</keyword>
<evidence type="ECO:0000313" key="2">
    <source>
        <dbReference type="EMBL" id="MBB6018743.1"/>
    </source>
</evidence>